<dbReference type="Proteomes" id="UP001216150">
    <property type="component" value="Unassembled WGS sequence"/>
</dbReference>
<evidence type="ECO:0000256" key="2">
    <source>
        <dbReference type="SAM" id="Phobius"/>
    </source>
</evidence>
<dbReference type="InterPro" id="IPR036259">
    <property type="entry name" value="MFS_trans_sf"/>
</dbReference>
<sequence>MGGSFQKLWSAGVVAGFILSSIFLFRPRHLKWHAVISTACGMLFLAGLRGLSNENQYPTSMALLFMSGIGHGYATIVTNVTGTMTTRKKDIGFVVGLIAGFRSLSFAVIRAVVLSLVGARLETFSQAETDLNLSVYR</sequence>
<feature type="transmembrane region" description="Helical" evidence="2">
    <location>
        <begin position="91"/>
        <end position="113"/>
    </location>
</feature>
<reference evidence="3 4" key="1">
    <citation type="journal article" date="2023" name="IMA Fungus">
        <title>Comparative genomic study of the Penicillium genus elucidates a diverse pangenome and 15 lateral gene transfer events.</title>
        <authorList>
            <person name="Petersen C."/>
            <person name="Sorensen T."/>
            <person name="Nielsen M.R."/>
            <person name="Sondergaard T.E."/>
            <person name="Sorensen J.L."/>
            <person name="Fitzpatrick D.A."/>
            <person name="Frisvad J.C."/>
            <person name="Nielsen K.L."/>
        </authorList>
    </citation>
    <scope>NUCLEOTIDE SEQUENCE [LARGE SCALE GENOMIC DNA]</scope>
    <source>
        <strain evidence="3 4">IBT 29057</strain>
    </source>
</reference>
<keyword evidence="2" id="KW-0812">Transmembrane</keyword>
<dbReference type="EMBL" id="JAQJAC010000004">
    <property type="protein sequence ID" value="KAJ5586487.1"/>
    <property type="molecule type" value="Genomic_DNA"/>
</dbReference>
<dbReference type="Pfam" id="PF06609">
    <property type="entry name" value="TRI12"/>
    <property type="match status" value="1"/>
</dbReference>
<keyword evidence="1" id="KW-0813">Transport</keyword>
<dbReference type="SUPFAM" id="SSF103473">
    <property type="entry name" value="MFS general substrate transporter"/>
    <property type="match status" value="1"/>
</dbReference>
<feature type="transmembrane region" description="Helical" evidence="2">
    <location>
        <begin position="57"/>
        <end position="79"/>
    </location>
</feature>
<keyword evidence="2" id="KW-0472">Membrane</keyword>
<dbReference type="AlphaFoldDB" id="A0AAD6DKQ0"/>
<protein>
    <submittedName>
        <fullName evidence="3">Uncharacterized protein</fullName>
    </submittedName>
</protein>
<gene>
    <name evidence="3" type="ORF">N7450_006274</name>
</gene>
<feature type="transmembrane region" description="Helical" evidence="2">
    <location>
        <begin position="32"/>
        <end position="51"/>
    </location>
</feature>
<accession>A0AAD6DKQ0</accession>
<evidence type="ECO:0000256" key="1">
    <source>
        <dbReference type="ARBA" id="ARBA00022448"/>
    </source>
</evidence>
<name>A0AAD6DKQ0_9EURO</name>
<evidence type="ECO:0000313" key="3">
    <source>
        <dbReference type="EMBL" id="KAJ5586487.1"/>
    </source>
</evidence>
<feature type="transmembrane region" description="Helical" evidence="2">
    <location>
        <begin position="6"/>
        <end position="25"/>
    </location>
</feature>
<proteinExistence type="predicted"/>
<comment type="caution">
    <text evidence="3">The sequence shown here is derived from an EMBL/GenBank/DDBJ whole genome shotgun (WGS) entry which is preliminary data.</text>
</comment>
<keyword evidence="2" id="KW-1133">Transmembrane helix</keyword>
<dbReference type="GO" id="GO:0022857">
    <property type="term" value="F:transmembrane transporter activity"/>
    <property type="evidence" value="ECO:0007669"/>
    <property type="project" value="InterPro"/>
</dbReference>
<keyword evidence="4" id="KW-1185">Reference proteome</keyword>
<dbReference type="InterPro" id="IPR010573">
    <property type="entry name" value="MFS_Str1/Tri12-like"/>
</dbReference>
<organism evidence="3 4">
    <name type="scientific">Penicillium hetheringtonii</name>
    <dbReference type="NCBI Taxonomy" id="911720"/>
    <lineage>
        <taxon>Eukaryota</taxon>
        <taxon>Fungi</taxon>
        <taxon>Dikarya</taxon>
        <taxon>Ascomycota</taxon>
        <taxon>Pezizomycotina</taxon>
        <taxon>Eurotiomycetes</taxon>
        <taxon>Eurotiomycetidae</taxon>
        <taxon>Eurotiales</taxon>
        <taxon>Aspergillaceae</taxon>
        <taxon>Penicillium</taxon>
    </lineage>
</organism>
<evidence type="ECO:0000313" key="4">
    <source>
        <dbReference type="Proteomes" id="UP001216150"/>
    </source>
</evidence>